<reference evidence="1 3" key="1">
    <citation type="submission" date="2017-11" db="EMBL/GenBank/DDBJ databases">
        <title>Comparitive Functional Genomics of Dry Heat Resistant strains isolated from the Viking Spacecraft.</title>
        <authorList>
            <person name="Seuylemezian A."/>
            <person name="Cooper K."/>
            <person name="Vaishampayan P."/>
        </authorList>
    </citation>
    <scope>NUCLEOTIDE SEQUENCE [LARGE SCALE GENOMIC DNA]</scope>
    <source>
        <strain evidence="1 3">M4.6</strain>
    </source>
</reference>
<dbReference type="Proteomes" id="UP000234951">
    <property type="component" value="Unassembled WGS sequence"/>
</dbReference>
<keyword evidence="4" id="KW-1185">Reference proteome</keyword>
<dbReference type="Proteomes" id="UP000235114">
    <property type="component" value="Unassembled WGS sequence"/>
</dbReference>
<name>A0A2N5GI13_9BACI</name>
<evidence type="ECO:0000313" key="4">
    <source>
        <dbReference type="Proteomes" id="UP000235114"/>
    </source>
</evidence>
<proteinExistence type="predicted"/>
<evidence type="ECO:0000313" key="3">
    <source>
        <dbReference type="Proteomes" id="UP000234951"/>
    </source>
</evidence>
<dbReference type="EMBL" id="PGVD01000057">
    <property type="protein sequence ID" value="PLR92502.1"/>
    <property type="molecule type" value="Genomic_DNA"/>
</dbReference>
<dbReference type="EMBL" id="PGVA01000049">
    <property type="protein sequence ID" value="PLR80554.1"/>
    <property type="molecule type" value="Genomic_DNA"/>
</dbReference>
<evidence type="ECO:0000313" key="1">
    <source>
        <dbReference type="EMBL" id="PLR80554.1"/>
    </source>
</evidence>
<dbReference type="AlphaFoldDB" id="A0A2N5GI13"/>
<organism evidence="1 3">
    <name type="scientific">Bacillus canaveralius</name>
    <dbReference type="NCBI Taxonomy" id="1403243"/>
    <lineage>
        <taxon>Bacteria</taxon>
        <taxon>Bacillati</taxon>
        <taxon>Bacillota</taxon>
        <taxon>Bacilli</taxon>
        <taxon>Bacillales</taxon>
        <taxon>Bacillaceae</taxon>
        <taxon>Bacillus</taxon>
    </lineage>
</organism>
<protein>
    <submittedName>
        <fullName evidence="1">Uncharacterized protein</fullName>
    </submittedName>
</protein>
<accession>A0A2N5GI13</accession>
<reference evidence="2 4" key="2">
    <citation type="submission" date="2017-12" db="EMBL/GenBank/DDBJ databases">
        <title>Comparative Functional Genomics of Dry Heat Resistant strains isolated from the Viking Spacecraft.</title>
        <authorList>
            <person name="Seuylemezian A."/>
            <person name="Cooper K."/>
            <person name="Vaishampayan P."/>
        </authorList>
    </citation>
    <scope>NUCLEOTIDE SEQUENCE [LARGE SCALE GENOMIC DNA]</scope>
    <source>
        <strain evidence="2 4">ATCC 29669</strain>
    </source>
</reference>
<sequence length="59" mass="6824">MKNSCHFQAFFYVNKRGRLTSKSHLSPKTERSLLVIGDKNATVMLFRILLSKILPDMKL</sequence>
<evidence type="ECO:0000313" key="2">
    <source>
        <dbReference type="EMBL" id="PLR92502.1"/>
    </source>
</evidence>
<gene>
    <name evidence="1" type="ORF">CU635_17805</name>
    <name evidence="2" type="ORF">CVD25_18560</name>
</gene>
<comment type="caution">
    <text evidence="1">The sequence shown here is derived from an EMBL/GenBank/DDBJ whole genome shotgun (WGS) entry which is preliminary data.</text>
</comment>